<keyword evidence="6" id="KW-1185">Reference proteome</keyword>
<dbReference type="Gene3D" id="3.30.70.100">
    <property type="match status" value="1"/>
</dbReference>
<protein>
    <submittedName>
        <fullName evidence="4">Heavy-metal-associated domain-containing protein</fullName>
    </submittedName>
</protein>
<feature type="domain" description="HMA" evidence="2">
    <location>
        <begin position="2"/>
        <end position="65"/>
    </location>
</feature>
<dbReference type="PROSITE" id="PS01047">
    <property type="entry name" value="HMA_1"/>
    <property type="match status" value="1"/>
</dbReference>
<dbReference type="PROSITE" id="PS50846">
    <property type="entry name" value="HMA_2"/>
    <property type="match status" value="1"/>
</dbReference>
<dbReference type="RefSeq" id="WP_395125474.1">
    <property type="nucleotide sequence ID" value="NZ_JBIMSN010000012.1"/>
</dbReference>
<name>A0ABW7KPX7_9NOCA</name>
<gene>
    <name evidence="4" type="ORF">ACHIPV_19775</name>
    <name evidence="3" type="ORF">ACHIRB_03020</name>
</gene>
<evidence type="ECO:0000313" key="5">
    <source>
        <dbReference type="Proteomes" id="UP001609176"/>
    </source>
</evidence>
<evidence type="ECO:0000313" key="6">
    <source>
        <dbReference type="Proteomes" id="UP001609219"/>
    </source>
</evidence>
<evidence type="ECO:0000259" key="2">
    <source>
        <dbReference type="PROSITE" id="PS50846"/>
    </source>
</evidence>
<evidence type="ECO:0000313" key="4">
    <source>
        <dbReference type="EMBL" id="MFH5244096.1"/>
    </source>
</evidence>
<dbReference type="SUPFAM" id="SSF55008">
    <property type="entry name" value="HMA, heavy metal-associated domain"/>
    <property type="match status" value="1"/>
</dbReference>
<dbReference type="Proteomes" id="UP001609219">
    <property type="component" value="Unassembled WGS sequence"/>
</dbReference>
<keyword evidence="1" id="KW-0479">Metal-binding</keyword>
<proteinExistence type="predicted"/>
<evidence type="ECO:0000313" key="3">
    <source>
        <dbReference type="EMBL" id="MFH5227566.1"/>
    </source>
</evidence>
<organism evidence="4 5">
    <name type="scientific">Antrihabitans spumae</name>
    <dbReference type="NCBI Taxonomy" id="3373370"/>
    <lineage>
        <taxon>Bacteria</taxon>
        <taxon>Bacillati</taxon>
        <taxon>Actinomycetota</taxon>
        <taxon>Actinomycetes</taxon>
        <taxon>Mycobacteriales</taxon>
        <taxon>Nocardiaceae</taxon>
        <taxon>Antrihabitans</taxon>
    </lineage>
</organism>
<dbReference type="EMBL" id="JBIMSP010000036">
    <property type="protein sequence ID" value="MFH5244096.1"/>
    <property type="molecule type" value="Genomic_DNA"/>
</dbReference>
<dbReference type="Proteomes" id="UP001609176">
    <property type="component" value="Unassembled WGS sequence"/>
</dbReference>
<dbReference type="InterPro" id="IPR036163">
    <property type="entry name" value="HMA_dom_sf"/>
</dbReference>
<dbReference type="CDD" id="cd00371">
    <property type="entry name" value="HMA"/>
    <property type="match status" value="1"/>
</dbReference>
<dbReference type="InterPro" id="IPR006121">
    <property type="entry name" value="HMA_dom"/>
</dbReference>
<reference evidence="5 6" key="1">
    <citation type="submission" date="2024-10" db="EMBL/GenBank/DDBJ databases">
        <authorList>
            <person name="Riesco R."/>
        </authorList>
    </citation>
    <scope>NUCLEOTIDE SEQUENCE [LARGE SCALE GENOMIC DNA]</scope>
    <source>
        <strain evidence="4 5">NCIMB 15448</strain>
        <strain evidence="3 6">NCIMB 15450</strain>
    </source>
</reference>
<sequence>MNVTTYKVEAMTCGHCVSTVKAAVGSVVGVTAVDVDLRAGTVITTGTYADSAVAEAISKAGYEVVATEPEATAGSLLPLVGKSGGCCCG</sequence>
<dbReference type="InterPro" id="IPR017969">
    <property type="entry name" value="Heavy-metal-associated_CS"/>
</dbReference>
<dbReference type="Pfam" id="PF00403">
    <property type="entry name" value="HMA"/>
    <property type="match status" value="1"/>
</dbReference>
<dbReference type="PRINTS" id="PR00944">
    <property type="entry name" value="CUEXPORT"/>
</dbReference>
<dbReference type="EMBL" id="JBIMSN010000012">
    <property type="protein sequence ID" value="MFH5227566.1"/>
    <property type="molecule type" value="Genomic_DNA"/>
</dbReference>
<accession>A0ABW7KPX7</accession>
<comment type="caution">
    <text evidence="4">The sequence shown here is derived from an EMBL/GenBank/DDBJ whole genome shotgun (WGS) entry which is preliminary data.</text>
</comment>
<dbReference type="InterPro" id="IPR000428">
    <property type="entry name" value="Cu-bd"/>
</dbReference>
<evidence type="ECO:0000256" key="1">
    <source>
        <dbReference type="ARBA" id="ARBA00022723"/>
    </source>
</evidence>